<feature type="binding site" evidence="8">
    <location>
        <position position="994"/>
    </location>
    <ligand>
        <name>AMP</name>
        <dbReference type="ChEBI" id="CHEBI:456215"/>
    </ligand>
</feature>
<protein>
    <recommendedName>
        <fullName evidence="10">Phosphodiesterase</fullName>
        <ecNumber evidence="10">3.1.4.-</ecNumber>
    </recommendedName>
</protein>
<feature type="binding site" evidence="9">
    <location>
        <position position="812"/>
    </location>
    <ligand>
        <name>Zn(2+)</name>
        <dbReference type="ChEBI" id="CHEBI:29105"/>
        <label>2</label>
    </ligand>
</feature>
<evidence type="ECO:0000256" key="4">
    <source>
        <dbReference type="ARBA" id="ARBA00022801"/>
    </source>
</evidence>
<dbReference type="InterPro" id="IPR042240">
    <property type="entry name" value="CHASE_sf"/>
</dbReference>
<accession>A0A8J4ARI6</accession>
<dbReference type="GO" id="GO:0007165">
    <property type="term" value="P:signal transduction"/>
    <property type="evidence" value="ECO:0007669"/>
    <property type="project" value="InterPro"/>
</dbReference>
<feature type="active site" description="Proton donor" evidence="7">
    <location>
        <position position="770"/>
    </location>
</feature>
<dbReference type="Gene3D" id="3.30.450.350">
    <property type="entry name" value="CHASE domain"/>
    <property type="match status" value="1"/>
</dbReference>
<evidence type="ECO:0000256" key="11">
    <source>
        <dbReference type="SAM" id="Phobius"/>
    </source>
</evidence>
<dbReference type="InterPro" id="IPR023088">
    <property type="entry name" value="PDEase"/>
</dbReference>
<feature type="binding site" evidence="9">
    <location>
        <position position="811"/>
    </location>
    <ligand>
        <name>Zn(2+)</name>
        <dbReference type="ChEBI" id="CHEBI:29105"/>
        <label>1</label>
    </ligand>
</feature>
<dbReference type="InterPro" id="IPR002073">
    <property type="entry name" value="PDEase_catalytic_dom"/>
</dbReference>
<comment type="caution">
    <text evidence="14">The sequence shown here is derived from an EMBL/GenBank/DDBJ whole genome shotgun (WGS) entry which is preliminary data.</text>
</comment>
<dbReference type="InterPro" id="IPR023174">
    <property type="entry name" value="PDEase_CS"/>
</dbReference>
<dbReference type="GO" id="GO:0016020">
    <property type="term" value="C:membrane"/>
    <property type="evidence" value="ECO:0007669"/>
    <property type="project" value="UniProtKB-SubCell"/>
</dbReference>
<dbReference type="PROSITE" id="PS51845">
    <property type="entry name" value="PDEASE_I_2"/>
    <property type="match status" value="1"/>
</dbReference>
<feature type="transmembrane region" description="Helical" evidence="11">
    <location>
        <begin position="322"/>
        <end position="347"/>
    </location>
</feature>
<dbReference type="AlphaFoldDB" id="A0A8J4ARI6"/>
<evidence type="ECO:0000256" key="7">
    <source>
        <dbReference type="PIRSR" id="PIRSR623088-1"/>
    </source>
</evidence>
<feature type="binding site" evidence="8">
    <location>
        <position position="1045"/>
    </location>
    <ligand>
        <name>AMP</name>
        <dbReference type="ChEBI" id="CHEBI:456215"/>
    </ligand>
</feature>
<dbReference type="InterPro" id="IPR006189">
    <property type="entry name" value="CHASE_dom"/>
</dbReference>
<evidence type="ECO:0000256" key="2">
    <source>
        <dbReference type="ARBA" id="ARBA00022692"/>
    </source>
</evidence>
<evidence type="ECO:0000256" key="10">
    <source>
        <dbReference type="RuleBase" id="RU363067"/>
    </source>
</evidence>
<dbReference type="Pfam" id="PF00233">
    <property type="entry name" value="PDEase_I"/>
    <property type="match status" value="1"/>
</dbReference>
<dbReference type="CDD" id="cd00077">
    <property type="entry name" value="HDc"/>
    <property type="match status" value="1"/>
</dbReference>
<evidence type="ECO:0000256" key="6">
    <source>
        <dbReference type="ARBA" id="ARBA00023136"/>
    </source>
</evidence>
<evidence type="ECO:0000259" key="13">
    <source>
        <dbReference type="PROSITE" id="PS51845"/>
    </source>
</evidence>
<dbReference type="PANTHER" id="PTHR11347">
    <property type="entry name" value="CYCLIC NUCLEOTIDE PHOSPHODIESTERASE"/>
    <property type="match status" value="1"/>
</dbReference>
<dbReference type="GO" id="GO:0046872">
    <property type="term" value="F:metal ion binding"/>
    <property type="evidence" value="ECO:0007669"/>
    <property type="project" value="UniProtKB-KW"/>
</dbReference>
<evidence type="ECO:0000256" key="9">
    <source>
        <dbReference type="PIRSR" id="PIRSR623088-3"/>
    </source>
</evidence>
<dbReference type="SUPFAM" id="SSF109604">
    <property type="entry name" value="HD-domain/PDEase-like"/>
    <property type="match status" value="1"/>
</dbReference>
<dbReference type="SMART" id="SM00471">
    <property type="entry name" value="HDc"/>
    <property type="match status" value="1"/>
</dbReference>
<dbReference type="PROSITE" id="PS00126">
    <property type="entry name" value="PDEASE_I_1"/>
    <property type="match status" value="1"/>
</dbReference>
<feature type="transmembrane region" description="Helical" evidence="11">
    <location>
        <begin position="87"/>
        <end position="108"/>
    </location>
</feature>
<keyword evidence="15" id="KW-1185">Reference proteome</keyword>
<organism evidence="14 15">
    <name type="scientific">Volvox africanus</name>
    <dbReference type="NCBI Taxonomy" id="51714"/>
    <lineage>
        <taxon>Eukaryota</taxon>
        <taxon>Viridiplantae</taxon>
        <taxon>Chlorophyta</taxon>
        <taxon>core chlorophytes</taxon>
        <taxon>Chlorophyceae</taxon>
        <taxon>CS clade</taxon>
        <taxon>Chlamydomonadales</taxon>
        <taxon>Volvocaceae</taxon>
        <taxon>Volvox</taxon>
    </lineage>
</organism>
<evidence type="ECO:0000256" key="5">
    <source>
        <dbReference type="ARBA" id="ARBA00022989"/>
    </source>
</evidence>
<evidence type="ECO:0000313" key="14">
    <source>
        <dbReference type="EMBL" id="GIL46289.1"/>
    </source>
</evidence>
<feature type="binding site" evidence="9">
    <location>
        <position position="774"/>
    </location>
    <ligand>
        <name>Zn(2+)</name>
        <dbReference type="ChEBI" id="CHEBI:29105"/>
        <label>1</label>
    </ligand>
</feature>
<dbReference type="Gene3D" id="1.10.1300.10">
    <property type="entry name" value="3'5'-cyclic nucleotide phosphodiesterase, catalytic domain"/>
    <property type="match status" value="1"/>
</dbReference>
<keyword evidence="4 10" id="KW-0378">Hydrolase</keyword>
<name>A0A8J4ARI6_9CHLO</name>
<evidence type="ECO:0000256" key="3">
    <source>
        <dbReference type="ARBA" id="ARBA00022723"/>
    </source>
</evidence>
<keyword evidence="2 11" id="KW-0812">Transmembrane</keyword>
<feature type="binding site" evidence="8">
    <location>
        <position position="812"/>
    </location>
    <ligand>
        <name>AMP</name>
        <dbReference type="ChEBI" id="CHEBI:456215"/>
    </ligand>
</feature>
<comment type="cofactor">
    <cofactor evidence="10">
        <name>a divalent metal cation</name>
        <dbReference type="ChEBI" id="CHEBI:60240"/>
    </cofactor>
    <text evidence="10">Binds 2 divalent metal cations per subunit. Site 1 may preferentially bind zinc ions, while site 2 has a preference for magnesium and/or manganese ions.</text>
</comment>
<feature type="domain" description="CHASE" evidence="12">
    <location>
        <begin position="144"/>
        <end position="253"/>
    </location>
</feature>
<feature type="transmembrane region" description="Helical" evidence="11">
    <location>
        <begin position="45"/>
        <end position="67"/>
    </location>
</feature>
<comment type="subcellular location">
    <subcellularLocation>
        <location evidence="1">Membrane</location>
    </subcellularLocation>
</comment>
<sequence>MIERQQPRLQRCSWHPAYLPALCSSGGLKLKLREVGRVVKGYPSVLCYPLLLLALLLGLGTWAVIHVVQADINSAQVRASSLARDTAAWYVQQLSLALGPLSVMSAIVRYKPQYWEARSLFLPLAPSLLAQAPADSIVNLQLVPHGVVTVMYPQVGHEAAMGLDLFAVDSDKDGAVKAARDGVVTLSGPIEFVQGGHGIILRQPIFVDAASTNETFNISSPVNPYCGEPCAFNRTSGKAFWGFAAVLISLDNLSGSHSRLVALRDGGYAYQVLAANLSSGGFDVVVGNTNHQLGPSAVEVPMLLPNCQWLLRVYPLSGWAPSWMVGMLVAVILISLSLAALTFMLLVSRRQHQLLLNALLPKDMIRELKREPATALGETRILEAETPADMLLGMMGQLLEGRIPDLRDVVFIRTALMRNMDVYSPLNLKKHIKSSNLDADVISALMQQLGRGTDVQYSGSPVGGNLEYTDVRGGVSCGMAAHQSSVDLATYDAPSAGLQLVLGLQQPHSREGGSIVQNFADTSADSVMGVYPSHWVATVNGVGVGVGVRFGGSVSSSGVVGGSAPTPTASVEHSTLPNVGFGGRAVLAPVSPVTTPAAPCSGRQVSGSTTSAPSLAMPTVALLTVPFPIATTAASLQAEGLENDGDAAGCGGCGGGAHGRGMVIATGRARRLSMVTSSLGPHSRQSLPAPSHIMISSTVIEESERLLAGADRWQFNSWALQDATQGHALSALGFYLIQKAGLIKAFQIKPVTLARVLRQVEAGYLDNPYHNAVHAADVLQTLHVIIHATQLHVHYLDRLGLLAAYYAAIVHDYGHPGMTNDFLVAISDPLAVRYNDRSPLENHHCAASFGLLQRPELDFLAPLSKAERAGFRKMVIELVLATDMKQHFSILSHFNTVHRLASYSQQQQQQQQQQPLQQQQSRQNSLTSGTVLAAFNSQTRSVTALRNPVNSERLTTLGRISPLSLITPPQLTAPKPVDETERLLSLQVALKAADIGHLGEELEVHKRWLGVLEEEFFRQGDREREMGHSISPLFDRAKQGVSKSQVGFYDFVALPLVHALSSAFPGAHQLMNDFVRNYNHWRQVDGQLPVQVLPAAVAAAASGAGICKGVGGRSVSRRGVGGQALLPSLSARAATNQSTQVMVTSAGPPPLCMSSSDRALGSGSKPFLANAGRDLGSADKARQSHAVLSHQLESQEAPVVKLVLAQD</sequence>
<dbReference type="PROSITE" id="PS50839">
    <property type="entry name" value="CHASE"/>
    <property type="match status" value="1"/>
</dbReference>
<evidence type="ECO:0000256" key="8">
    <source>
        <dbReference type="PIRSR" id="PIRSR623088-2"/>
    </source>
</evidence>
<comment type="similarity">
    <text evidence="10">Belongs to the cyclic nucleotide phosphodiesterase family.</text>
</comment>
<proteinExistence type="inferred from homology"/>
<dbReference type="EMBL" id="BNCO01000003">
    <property type="protein sequence ID" value="GIL46289.1"/>
    <property type="molecule type" value="Genomic_DNA"/>
</dbReference>
<keyword evidence="5 11" id="KW-1133">Transmembrane helix</keyword>
<evidence type="ECO:0000259" key="12">
    <source>
        <dbReference type="PROSITE" id="PS50839"/>
    </source>
</evidence>
<dbReference type="InterPro" id="IPR036971">
    <property type="entry name" value="PDEase_catalytic_dom_sf"/>
</dbReference>
<feature type="binding site" evidence="9">
    <location>
        <position position="812"/>
    </location>
    <ligand>
        <name>Zn(2+)</name>
        <dbReference type="ChEBI" id="CHEBI:29105"/>
        <label>1</label>
    </ligand>
</feature>
<keyword evidence="3 9" id="KW-0479">Metal-binding</keyword>
<dbReference type="InterPro" id="IPR003607">
    <property type="entry name" value="HD/PDEase_dom"/>
</dbReference>
<dbReference type="Pfam" id="PF03924">
    <property type="entry name" value="CHASE"/>
    <property type="match status" value="1"/>
</dbReference>
<dbReference type="PRINTS" id="PR00387">
    <property type="entry name" value="PDIESTERASE1"/>
</dbReference>
<keyword evidence="6 11" id="KW-0472">Membrane</keyword>
<evidence type="ECO:0000256" key="1">
    <source>
        <dbReference type="ARBA" id="ARBA00004370"/>
    </source>
</evidence>
<reference evidence="14" key="1">
    <citation type="journal article" date="2021" name="Proc. Natl. Acad. Sci. U.S.A.">
        <title>Three genomes in the algal genus Volvox reveal the fate of a haploid sex-determining region after a transition to homothallism.</title>
        <authorList>
            <person name="Yamamoto K."/>
            <person name="Hamaji T."/>
            <person name="Kawai-Toyooka H."/>
            <person name="Matsuzaki R."/>
            <person name="Takahashi F."/>
            <person name="Nishimura Y."/>
            <person name="Kawachi M."/>
            <person name="Noguchi H."/>
            <person name="Minakuchi Y."/>
            <person name="Umen J.G."/>
            <person name="Toyoda A."/>
            <person name="Nozaki H."/>
        </authorList>
    </citation>
    <scope>NUCLEOTIDE SEQUENCE</scope>
    <source>
        <strain evidence="14">NIES-3780</strain>
    </source>
</reference>
<gene>
    <name evidence="14" type="ORF">Vafri_3305</name>
</gene>
<evidence type="ECO:0000313" key="15">
    <source>
        <dbReference type="Proteomes" id="UP000747399"/>
    </source>
</evidence>
<dbReference type="SMART" id="SM01079">
    <property type="entry name" value="CHASE"/>
    <property type="match status" value="1"/>
</dbReference>
<dbReference type="Proteomes" id="UP000747399">
    <property type="component" value="Unassembled WGS sequence"/>
</dbReference>
<dbReference type="GO" id="GO:0004114">
    <property type="term" value="F:3',5'-cyclic-nucleotide phosphodiesterase activity"/>
    <property type="evidence" value="ECO:0007669"/>
    <property type="project" value="InterPro"/>
</dbReference>
<feature type="domain" description="PDEase" evidence="13">
    <location>
        <begin position="683"/>
        <end position="1088"/>
    </location>
</feature>
<feature type="binding site" evidence="9">
    <location>
        <position position="994"/>
    </location>
    <ligand>
        <name>Zn(2+)</name>
        <dbReference type="ChEBI" id="CHEBI:29105"/>
        <label>1</label>
    </ligand>
</feature>
<feature type="binding site" evidence="8">
    <location>
        <begin position="770"/>
        <end position="774"/>
    </location>
    <ligand>
        <name>AMP</name>
        <dbReference type="ChEBI" id="CHEBI:456215"/>
    </ligand>
</feature>
<dbReference type="EC" id="3.1.4.-" evidence="10"/>